<dbReference type="EMBL" id="LNQE01000026">
    <property type="protein sequence ID" value="KUG29879.1"/>
    <property type="molecule type" value="Genomic_DNA"/>
</dbReference>
<keyword evidence="4 6" id="KW-1133">Transmembrane helix</keyword>
<dbReference type="PANTHER" id="PTHR42718">
    <property type="entry name" value="MAJOR FACILITATOR SUPERFAMILY MULTIDRUG TRANSPORTER MFSC"/>
    <property type="match status" value="1"/>
</dbReference>
<evidence type="ECO:0000256" key="5">
    <source>
        <dbReference type="ARBA" id="ARBA00023136"/>
    </source>
</evidence>
<feature type="transmembrane region" description="Helical" evidence="6">
    <location>
        <begin position="231"/>
        <end position="248"/>
    </location>
</feature>
<feature type="transmembrane region" description="Helical" evidence="6">
    <location>
        <begin position="336"/>
        <end position="356"/>
    </location>
</feature>
<feature type="transmembrane region" description="Helical" evidence="6">
    <location>
        <begin position="205"/>
        <end position="225"/>
    </location>
</feature>
<evidence type="ECO:0000256" key="1">
    <source>
        <dbReference type="ARBA" id="ARBA00004141"/>
    </source>
</evidence>
<dbReference type="Pfam" id="PF07690">
    <property type="entry name" value="MFS_1"/>
    <property type="match status" value="1"/>
</dbReference>
<reference evidence="8" key="1">
    <citation type="journal article" date="2015" name="Proc. Natl. Acad. Sci. U.S.A.">
        <title>Networks of energetic and metabolic interactions define dynamics in microbial communities.</title>
        <authorList>
            <person name="Embree M."/>
            <person name="Liu J.K."/>
            <person name="Al-Bassam M.M."/>
            <person name="Zengler K."/>
        </authorList>
    </citation>
    <scope>NUCLEOTIDE SEQUENCE</scope>
</reference>
<name>A0A0W8G9U1_9ZZZZ</name>
<feature type="transmembrane region" description="Helical" evidence="6">
    <location>
        <begin position="407"/>
        <end position="424"/>
    </location>
</feature>
<keyword evidence="3 6" id="KW-0812">Transmembrane</keyword>
<feature type="transmembrane region" description="Helical" evidence="6">
    <location>
        <begin position="444"/>
        <end position="462"/>
    </location>
</feature>
<dbReference type="AlphaFoldDB" id="A0A0W8G9U1"/>
<feature type="transmembrane region" description="Helical" evidence="6">
    <location>
        <begin position="362"/>
        <end position="386"/>
    </location>
</feature>
<feature type="transmembrane region" description="Helical" evidence="6">
    <location>
        <begin position="114"/>
        <end position="135"/>
    </location>
</feature>
<keyword evidence="5 6" id="KW-0472">Membrane</keyword>
<feature type="transmembrane region" description="Helical" evidence="6">
    <location>
        <begin position="306"/>
        <end position="324"/>
    </location>
</feature>
<feature type="transmembrane region" description="Helical" evidence="6">
    <location>
        <begin position="269"/>
        <end position="294"/>
    </location>
</feature>
<evidence type="ECO:0000256" key="4">
    <source>
        <dbReference type="ARBA" id="ARBA00022989"/>
    </source>
</evidence>
<evidence type="ECO:0000256" key="6">
    <source>
        <dbReference type="SAM" id="Phobius"/>
    </source>
</evidence>
<dbReference type="GO" id="GO:0022857">
    <property type="term" value="F:transmembrane transporter activity"/>
    <property type="evidence" value="ECO:0007669"/>
    <property type="project" value="InterPro"/>
</dbReference>
<proteinExistence type="predicted"/>
<dbReference type="InterPro" id="IPR020846">
    <property type="entry name" value="MFS_dom"/>
</dbReference>
<sequence>MPQPSSAAPAADAGSPLAILFTVCIVQFMAPFMLTAVGVALPSLGRELSATAMQLSLVEQLYVLSLAMTMLTFGRLGDIKGQRAVLLAGLLAFTALTLSLGFAPSVEMVMAQRFFQGIGAAMMLSGSLALVAAAFPPHMRARKIGLVSACTYAGLSLGPVAGGFVTGHFGWRGVFLMSAPLGLAASIMCLFFMRRGKTNAAADRLDWRGSLAYALSVGLFMTGAAHAGQSPLGYAMLAAGVAGLIVFMRLESRLKSPLLDVTLLTKNRFFALSCLAALGNYAATFGVTFLMSLYLQYVKGLPPRQAGLILLTQPVCQIAASLLSGRLAERFETSKLATAGILASAAGLALGAATIGPDTPLWLLYAELALIGTGFGIFITPNSTAIMGSVPKRQFGVASGMVGTMRTLGMAVSMTAVTLIFSLFLGGRAVSAATLPGFVDSMRVGLWAFAAFAGLGVLVSFGRGRKGA</sequence>
<evidence type="ECO:0000313" key="8">
    <source>
        <dbReference type="EMBL" id="KUG29879.1"/>
    </source>
</evidence>
<dbReference type="GO" id="GO:0016020">
    <property type="term" value="C:membrane"/>
    <property type="evidence" value="ECO:0007669"/>
    <property type="project" value="UniProtKB-SubCell"/>
</dbReference>
<dbReference type="InterPro" id="IPR036259">
    <property type="entry name" value="MFS_trans_sf"/>
</dbReference>
<dbReference type="Gene3D" id="1.20.1720.10">
    <property type="entry name" value="Multidrug resistance protein D"/>
    <property type="match status" value="1"/>
</dbReference>
<dbReference type="PRINTS" id="PR01036">
    <property type="entry name" value="TCRTETB"/>
</dbReference>
<dbReference type="PROSITE" id="PS50850">
    <property type="entry name" value="MFS"/>
    <property type="match status" value="1"/>
</dbReference>
<dbReference type="PANTHER" id="PTHR42718:SF9">
    <property type="entry name" value="MAJOR FACILITATOR SUPERFAMILY MULTIDRUG TRANSPORTER MFSC"/>
    <property type="match status" value="1"/>
</dbReference>
<protein>
    <recommendedName>
        <fullName evidence="7">Major facilitator superfamily (MFS) profile domain-containing protein</fullName>
    </recommendedName>
</protein>
<feature type="domain" description="Major facilitator superfamily (MFS) profile" evidence="7">
    <location>
        <begin position="19"/>
        <end position="468"/>
    </location>
</feature>
<dbReference type="CDD" id="cd17321">
    <property type="entry name" value="MFS_MMR_MDR_like"/>
    <property type="match status" value="1"/>
</dbReference>
<comment type="subcellular location">
    <subcellularLocation>
        <location evidence="1">Membrane</location>
        <topology evidence="1">Multi-pass membrane protein</topology>
    </subcellularLocation>
</comment>
<feature type="transmembrane region" description="Helical" evidence="6">
    <location>
        <begin position="144"/>
        <end position="165"/>
    </location>
</feature>
<accession>A0A0W8G9U1</accession>
<feature type="transmembrane region" description="Helical" evidence="6">
    <location>
        <begin position="61"/>
        <end position="77"/>
    </location>
</feature>
<evidence type="ECO:0000256" key="2">
    <source>
        <dbReference type="ARBA" id="ARBA00022448"/>
    </source>
</evidence>
<dbReference type="Gene3D" id="1.20.1250.20">
    <property type="entry name" value="MFS general substrate transporter like domains"/>
    <property type="match status" value="1"/>
</dbReference>
<organism evidence="8">
    <name type="scientific">hydrocarbon metagenome</name>
    <dbReference type="NCBI Taxonomy" id="938273"/>
    <lineage>
        <taxon>unclassified sequences</taxon>
        <taxon>metagenomes</taxon>
        <taxon>ecological metagenomes</taxon>
    </lineage>
</organism>
<dbReference type="InterPro" id="IPR011701">
    <property type="entry name" value="MFS"/>
</dbReference>
<gene>
    <name evidence="8" type="ORF">ASZ90_000227</name>
</gene>
<feature type="transmembrane region" description="Helical" evidence="6">
    <location>
        <begin position="171"/>
        <end position="193"/>
    </location>
</feature>
<feature type="transmembrane region" description="Helical" evidence="6">
    <location>
        <begin position="84"/>
        <end position="102"/>
    </location>
</feature>
<feature type="transmembrane region" description="Helical" evidence="6">
    <location>
        <begin position="17"/>
        <end position="41"/>
    </location>
</feature>
<keyword evidence="2" id="KW-0813">Transport</keyword>
<comment type="caution">
    <text evidence="8">The sequence shown here is derived from an EMBL/GenBank/DDBJ whole genome shotgun (WGS) entry which is preliminary data.</text>
</comment>
<dbReference type="SUPFAM" id="SSF103473">
    <property type="entry name" value="MFS general substrate transporter"/>
    <property type="match status" value="1"/>
</dbReference>
<evidence type="ECO:0000256" key="3">
    <source>
        <dbReference type="ARBA" id="ARBA00022692"/>
    </source>
</evidence>
<evidence type="ECO:0000259" key="7">
    <source>
        <dbReference type="PROSITE" id="PS50850"/>
    </source>
</evidence>